<dbReference type="InterPro" id="IPR051012">
    <property type="entry name" value="CellSynth/LPSAsmb/PSIAsmb"/>
</dbReference>
<keyword evidence="5" id="KW-1185">Reference proteome</keyword>
<evidence type="ECO:0000313" key="5">
    <source>
        <dbReference type="Proteomes" id="UP000315711"/>
    </source>
</evidence>
<dbReference type="PANTHER" id="PTHR45586">
    <property type="entry name" value="TPR REPEAT-CONTAINING PROTEIN PA4667"/>
    <property type="match status" value="1"/>
</dbReference>
<protein>
    <submittedName>
        <fullName evidence="4">Tetratricopeptide repeat protein</fullName>
    </submittedName>
</protein>
<evidence type="ECO:0000256" key="2">
    <source>
        <dbReference type="ARBA" id="ARBA00022803"/>
    </source>
</evidence>
<sequence>MNDWLTSWHAIYQKTKTQWPLMTAHNQEKHLRYLEEIAGVLIDQWSELDEMLNHLRVDKEQLDSLVDYHSVGTVYYQLEMFGQAADLLATEKTIGVQDELRQLYVGFACLFSNRLQKAKETFLYLIQVSQHFYIKHFAFVGLGCVHTRLMRIEDAIEAFENAKRLTTTNDVVYNLGVCYFAIEAFHLAEPYLVDYLRQVPDDGQALFLLGCCQWENGAIDAAWTSWLTSVNLLDSVHALLALAYVCEWHGHHQAAIHCYKRIQTKDHDQGNILHAIAWNYALLEDKTNAIKTFREALRIDPRNVNIQKSLFWLSEYWPELYAELRV</sequence>
<dbReference type="InterPro" id="IPR011990">
    <property type="entry name" value="TPR-like_helical_dom_sf"/>
</dbReference>
<organism evidence="4 5">
    <name type="scientific">Halalkalibacter nanhaiisediminis</name>
    <dbReference type="NCBI Taxonomy" id="688079"/>
    <lineage>
        <taxon>Bacteria</taxon>
        <taxon>Bacillati</taxon>
        <taxon>Bacillota</taxon>
        <taxon>Bacilli</taxon>
        <taxon>Bacillales</taxon>
        <taxon>Bacillaceae</taxon>
        <taxon>Halalkalibacter</taxon>
    </lineage>
</organism>
<evidence type="ECO:0000313" key="4">
    <source>
        <dbReference type="EMBL" id="TWI58898.1"/>
    </source>
</evidence>
<dbReference type="PANTHER" id="PTHR45586:SF1">
    <property type="entry name" value="LIPOPOLYSACCHARIDE ASSEMBLY PROTEIN B"/>
    <property type="match status" value="1"/>
</dbReference>
<dbReference type="InterPro" id="IPR019734">
    <property type="entry name" value="TPR_rpt"/>
</dbReference>
<dbReference type="Proteomes" id="UP000315711">
    <property type="component" value="Unassembled WGS sequence"/>
</dbReference>
<proteinExistence type="predicted"/>
<dbReference type="SMART" id="SM00028">
    <property type="entry name" value="TPR"/>
    <property type="match status" value="3"/>
</dbReference>
<name>A0A562QQ70_9BACI</name>
<reference evidence="4 5" key="1">
    <citation type="journal article" date="2015" name="Stand. Genomic Sci.">
        <title>Genomic Encyclopedia of Bacterial and Archaeal Type Strains, Phase III: the genomes of soil and plant-associated and newly described type strains.</title>
        <authorList>
            <person name="Whitman W.B."/>
            <person name="Woyke T."/>
            <person name="Klenk H.P."/>
            <person name="Zhou Y."/>
            <person name="Lilburn T.G."/>
            <person name="Beck B.J."/>
            <person name="De Vos P."/>
            <person name="Vandamme P."/>
            <person name="Eisen J.A."/>
            <person name="Garrity G."/>
            <person name="Hugenholtz P."/>
            <person name="Kyrpides N.C."/>
        </authorList>
    </citation>
    <scope>NUCLEOTIDE SEQUENCE [LARGE SCALE GENOMIC DNA]</scope>
    <source>
        <strain evidence="4 5">CGMCC 1.10116</strain>
    </source>
</reference>
<keyword evidence="1" id="KW-0677">Repeat</keyword>
<dbReference type="SUPFAM" id="SSF48452">
    <property type="entry name" value="TPR-like"/>
    <property type="match status" value="2"/>
</dbReference>
<evidence type="ECO:0000256" key="3">
    <source>
        <dbReference type="PROSITE-ProRule" id="PRU00339"/>
    </source>
</evidence>
<comment type="caution">
    <text evidence="4">The sequence shown here is derived from an EMBL/GenBank/DDBJ whole genome shotgun (WGS) entry which is preliminary data.</text>
</comment>
<gene>
    <name evidence="4" type="ORF">IQ10_00606</name>
</gene>
<feature type="repeat" description="TPR" evidence="3">
    <location>
        <begin position="270"/>
        <end position="303"/>
    </location>
</feature>
<evidence type="ECO:0000256" key="1">
    <source>
        <dbReference type="ARBA" id="ARBA00022737"/>
    </source>
</evidence>
<dbReference type="AlphaFoldDB" id="A0A562QQ70"/>
<dbReference type="RefSeq" id="WP_144449004.1">
    <property type="nucleotide sequence ID" value="NZ_VLKZ01000002.1"/>
</dbReference>
<dbReference type="PROSITE" id="PS50005">
    <property type="entry name" value="TPR"/>
    <property type="match status" value="1"/>
</dbReference>
<dbReference type="Gene3D" id="1.25.40.10">
    <property type="entry name" value="Tetratricopeptide repeat domain"/>
    <property type="match status" value="1"/>
</dbReference>
<accession>A0A562QQ70</accession>
<dbReference type="Pfam" id="PF13181">
    <property type="entry name" value="TPR_8"/>
    <property type="match status" value="1"/>
</dbReference>
<dbReference type="Pfam" id="PF13432">
    <property type="entry name" value="TPR_16"/>
    <property type="match status" value="1"/>
</dbReference>
<dbReference type="EMBL" id="VLKZ01000002">
    <property type="protein sequence ID" value="TWI58898.1"/>
    <property type="molecule type" value="Genomic_DNA"/>
</dbReference>
<keyword evidence="2 3" id="KW-0802">TPR repeat</keyword>
<dbReference type="OrthoDB" id="2937463at2"/>